<accession>A0A1C1YRL3</accession>
<evidence type="ECO:0000256" key="5">
    <source>
        <dbReference type="ARBA" id="ARBA00022692"/>
    </source>
</evidence>
<protein>
    <recommendedName>
        <fullName evidence="8">Probable membrane transporter protein</fullName>
    </recommendedName>
</protein>
<feature type="transmembrane region" description="Helical" evidence="8">
    <location>
        <begin position="37"/>
        <end position="56"/>
    </location>
</feature>
<dbReference type="PANTHER" id="PTHR30269:SF37">
    <property type="entry name" value="MEMBRANE TRANSPORTER PROTEIN"/>
    <property type="match status" value="1"/>
</dbReference>
<organism evidence="9 10">
    <name type="scientific">Hoeflea olei</name>
    <dbReference type="NCBI Taxonomy" id="1480615"/>
    <lineage>
        <taxon>Bacteria</taxon>
        <taxon>Pseudomonadati</taxon>
        <taxon>Pseudomonadota</taxon>
        <taxon>Alphaproteobacteria</taxon>
        <taxon>Hyphomicrobiales</taxon>
        <taxon>Rhizobiaceae</taxon>
        <taxon>Hoeflea</taxon>
    </lineage>
</organism>
<comment type="similarity">
    <text evidence="2 8">Belongs to the 4-toluene sulfonate uptake permease (TSUP) (TC 2.A.102) family.</text>
</comment>
<dbReference type="PANTHER" id="PTHR30269">
    <property type="entry name" value="TRANSMEMBRANE PROTEIN YFCA"/>
    <property type="match status" value="1"/>
</dbReference>
<dbReference type="InterPro" id="IPR002781">
    <property type="entry name" value="TM_pro_TauE-like"/>
</dbReference>
<evidence type="ECO:0000256" key="8">
    <source>
        <dbReference type="RuleBase" id="RU363041"/>
    </source>
</evidence>
<dbReference type="STRING" id="1480615.AWJ14_12810"/>
<dbReference type="Pfam" id="PF01925">
    <property type="entry name" value="TauE"/>
    <property type="match status" value="1"/>
</dbReference>
<keyword evidence="6 8" id="KW-1133">Transmembrane helix</keyword>
<dbReference type="AlphaFoldDB" id="A0A1C1YRL3"/>
<comment type="caution">
    <text evidence="9">The sequence shown here is derived from an EMBL/GenBank/DDBJ whole genome shotgun (WGS) entry which is preliminary data.</text>
</comment>
<evidence type="ECO:0000256" key="1">
    <source>
        <dbReference type="ARBA" id="ARBA00004651"/>
    </source>
</evidence>
<keyword evidence="4 8" id="KW-1003">Cell membrane</keyword>
<evidence type="ECO:0000313" key="10">
    <source>
        <dbReference type="Proteomes" id="UP000094795"/>
    </source>
</evidence>
<dbReference type="EMBL" id="LQZT01000048">
    <property type="protein sequence ID" value="OCW56143.1"/>
    <property type="molecule type" value="Genomic_DNA"/>
</dbReference>
<keyword evidence="7 8" id="KW-0472">Membrane</keyword>
<dbReference type="InterPro" id="IPR052017">
    <property type="entry name" value="TSUP"/>
</dbReference>
<keyword evidence="3" id="KW-0813">Transport</keyword>
<comment type="subcellular location">
    <subcellularLocation>
        <location evidence="1 8">Cell membrane</location>
        <topology evidence="1 8">Multi-pass membrane protein</topology>
    </subcellularLocation>
</comment>
<name>A0A1C1YRL3_9HYPH</name>
<evidence type="ECO:0000256" key="2">
    <source>
        <dbReference type="ARBA" id="ARBA00009142"/>
    </source>
</evidence>
<dbReference type="Proteomes" id="UP000094795">
    <property type="component" value="Unassembled WGS sequence"/>
</dbReference>
<feature type="transmembrane region" description="Helical" evidence="8">
    <location>
        <begin position="201"/>
        <end position="220"/>
    </location>
</feature>
<dbReference type="GO" id="GO:0005886">
    <property type="term" value="C:plasma membrane"/>
    <property type="evidence" value="ECO:0007669"/>
    <property type="project" value="UniProtKB-SubCell"/>
</dbReference>
<feature type="transmembrane region" description="Helical" evidence="8">
    <location>
        <begin position="12"/>
        <end position="30"/>
    </location>
</feature>
<evidence type="ECO:0000256" key="4">
    <source>
        <dbReference type="ARBA" id="ARBA00022475"/>
    </source>
</evidence>
<reference evidence="9 10" key="1">
    <citation type="submission" date="2015-12" db="EMBL/GenBank/DDBJ databases">
        <authorList>
            <person name="Shamseldin A."/>
            <person name="Moawad H."/>
            <person name="Abd El-Rahim W.M."/>
            <person name="Sadowsky M.J."/>
        </authorList>
    </citation>
    <scope>NUCLEOTIDE SEQUENCE [LARGE SCALE GENOMIC DNA]</scope>
    <source>
        <strain evidence="9 10">JC234</strain>
    </source>
</reference>
<dbReference type="OrthoDB" id="8478323at2"/>
<feature type="transmembrane region" description="Helical" evidence="8">
    <location>
        <begin position="76"/>
        <end position="99"/>
    </location>
</feature>
<proteinExistence type="inferred from homology"/>
<evidence type="ECO:0000256" key="7">
    <source>
        <dbReference type="ARBA" id="ARBA00023136"/>
    </source>
</evidence>
<keyword evidence="10" id="KW-1185">Reference proteome</keyword>
<feature type="transmembrane region" description="Helical" evidence="8">
    <location>
        <begin position="171"/>
        <end position="195"/>
    </location>
</feature>
<evidence type="ECO:0000256" key="3">
    <source>
        <dbReference type="ARBA" id="ARBA00022448"/>
    </source>
</evidence>
<feature type="transmembrane region" description="Helical" evidence="8">
    <location>
        <begin position="135"/>
        <end position="159"/>
    </location>
</feature>
<gene>
    <name evidence="9" type="ORF">AWJ14_12810</name>
</gene>
<evidence type="ECO:0000313" key="9">
    <source>
        <dbReference type="EMBL" id="OCW56143.1"/>
    </source>
</evidence>
<keyword evidence="5 8" id="KW-0812">Transmembrane</keyword>
<feature type="transmembrane region" description="Helical" evidence="8">
    <location>
        <begin position="106"/>
        <end position="123"/>
    </location>
</feature>
<evidence type="ECO:0000256" key="6">
    <source>
        <dbReference type="ARBA" id="ARBA00022989"/>
    </source>
</evidence>
<sequence>MVLLLAPPGLEAGGALFLVVASFFTSALTISVGIGGGVALLVLMGYLVPVAAIVPVHGIVQLGSNVGRAALLRSHVVWPCLLAFLLGAIPGAWLGGLAVGALPGPALRAALGAFILLITWVPVPRLAAIRLPGFALTGLVTTFLTMIFGATGPFNAAVLSKTFPDRLRFQATMAALMSLQHLVKALAFALAGFAFAPWLPLIAAMIVSGFAGTWVGANLLRRMPESRFRILFKLCLTVLALDLVRRGVAGMAHA</sequence>